<keyword evidence="1" id="KW-0472">Membrane</keyword>
<feature type="transmembrane region" description="Helical" evidence="1">
    <location>
        <begin position="108"/>
        <end position="132"/>
    </location>
</feature>
<evidence type="ECO:0000313" key="2">
    <source>
        <dbReference type="EMBL" id="CAB3751280.1"/>
    </source>
</evidence>
<protein>
    <submittedName>
        <fullName evidence="2">Uncharacterized protein</fullName>
    </submittedName>
</protein>
<proteinExistence type="predicted"/>
<keyword evidence="3" id="KW-1185">Reference proteome</keyword>
<gene>
    <name evidence="2" type="ORF">LMG29542_01457</name>
</gene>
<dbReference type="Proteomes" id="UP000494363">
    <property type="component" value="Unassembled WGS sequence"/>
</dbReference>
<feature type="transmembrane region" description="Helical" evidence="1">
    <location>
        <begin position="6"/>
        <end position="24"/>
    </location>
</feature>
<dbReference type="AlphaFoldDB" id="A0A6J5DAI6"/>
<organism evidence="2 3">
    <name type="scientific">Paraburkholderia humisilvae</name>
    <dbReference type="NCBI Taxonomy" id="627669"/>
    <lineage>
        <taxon>Bacteria</taxon>
        <taxon>Pseudomonadati</taxon>
        <taxon>Pseudomonadota</taxon>
        <taxon>Betaproteobacteria</taxon>
        <taxon>Burkholderiales</taxon>
        <taxon>Burkholderiaceae</taxon>
        <taxon>Paraburkholderia</taxon>
    </lineage>
</organism>
<reference evidence="2 3" key="1">
    <citation type="submission" date="2020-04" db="EMBL/GenBank/DDBJ databases">
        <authorList>
            <person name="De Canck E."/>
        </authorList>
    </citation>
    <scope>NUCLEOTIDE SEQUENCE [LARGE SCALE GENOMIC DNA]</scope>
    <source>
        <strain evidence="2 3">LMG 29542</strain>
    </source>
</reference>
<evidence type="ECO:0000256" key="1">
    <source>
        <dbReference type="SAM" id="Phobius"/>
    </source>
</evidence>
<dbReference type="EMBL" id="CADIKH010000005">
    <property type="protein sequence ID" value="CAB3751280.1"/>
    <property type="molecule type" value="Genomic_DNA"/>
</dbReference>
<accession>A0A6J5DAI6</accession>
<feature type="transmembrane region" description="Helical" evidence="1">
    <location>
        <begin position="36"/>
        <end position="57"/>
    </location>
</feature>
<evidence type="ECO:0000313" key="3">
    <source>
        <dbReference type="Proteomes" id="UP000494363"/>
    </source>
</evidence>
<name>A0A6J5DAI6_9BURK</name>
<keyword evidence="1" id="KW-0812">Transmembrane</keyword>
<dbReference type="RefSeq" id="WP_175225776.1">
    <property type="nucleotide sequence ID" value="NZ_CADIKH010000005.1"/>
</dbReference>
<sequence>MLVIKILIGVAIIFALYVGATRFNQHCSARFGHAFFTKRAFYATLTALAFIVAGNLWRDSSIQSHGDTLNGVVLMLIGVTIACVMIVANIRRTNIQYGIGGSVVQLGLFFLLAWIALPLLMIGVVCQFLAIISAKPVYVVNR</sequence>
<feature type="transmembrane region" description="Helical" evidence="1">
    <location>
        <begin position="69"/>
        <end position="88"/>
    </location>
</feature>
<keyword evidence="1" id="KW-1133">Transmembrane helix</keyword>